<reference evidence="4 5" key="1">
    <citation type="journal article" date="2019" name="Nat. Commun.">
        <title>A new type of DNA phosphorothioation-based antiviral system in archaea.</title>
        <authorList>
            <person name="Xiong L."/>
            <person name="Liu S."/>
            <person name="Chen S."/>
            <person name="Xiao Y."/>
            <person name="Zhu B."/>
            <person name="Gao Y."/>
            <person name="Zhang Y."/>
            <person name="Chen B."/>
            <person name="Luo J."/>
            <person name="Deng Z."/>
            <person name="Chen X."/>
            <person name="Wang L."/>
            <person name="Chen S."/>
        </authorList>
    </citation>
    <scope>NUCLEOTIDE SEQUENCE [LARGE SCALE GENOMIC DNA]</scope>
    <source>
        <strain evidence="4 5">CBA1105</strain>
    </source>
</reference>
<proteinExistence type="predicted"/>
<dbReference type="SMART" id="SM00448">
    <property type="entry name" value="REC"/>
    <property type="match status" value="1"/>
</dbReference>
<dbReference type="InterPro" id="IPR050595">
    <property type="entry name" value="Bact_response_regulator"/>
</dbReference>
<dbReference type="PANTHER" id="PTHR44591:SF3">
    <property type="entry name" value="RESPONSE REGULATORY DOMAIN-CONTAINING PROTEIN"/>
    <property type="match status" value="1"/>
</dbReference>
<dbReference type="Gene3D" id="3.40.50.2300">
    <property type="match status" value="1"/>
</dbReference>
<dbReference type="GO" id="GO:0000160">
    <property type="term" value="P:phosphorelay signal transduction system"/>
    <property type="evidence" value="ECO:0007669"/>
    <property type="project" value="InterPro"/>
</dbReference>
<protein>
    <submittedName>
        <fullName evidence="4">Response regulator</fullName>
    </submittedName>
</protein>
<evidence type="ECO:0000256" key="1">
    <source>
        <dbReference type="ARBA" id="ARBA00022553"/>
    </source>
</evidence>
<dbReference type="OrthoDB" id="8127at2157"/>
<dbReference type="KEGG" id="hsn:DV733_13670"/>
<dbReference type="EMBL" id="CP031310">
    <property type="protein sequence ID" value="QCC52214.1"/>
    <property type="molecule type" value="Genomic_DNA"/>
</dbReference>
<keyword evidence="5" id="KW-1185">Reference proteome</keyword>
<name>A0A4D6HDN1_9EURY</name>
<dbReference type="SUPFAM" id="SSF52172">
    <property type="entry name" value="CheY-like"/>
    <property type="match status" value="1"/>
</dbReference>
<dbReference type="InterPro" id="IPR001789">
    <property type="entry name" value="Sig_transdc_resp-reg_receiver"/>
</dbReference>
<gene>
    <name evidence="4" type="ORF">DV733_13670</name>
</gene>
<dbReference type="GeneID" id="39848929"/>
<accession>A0A4D6HDN1</accession>
<dbReference type="STRING" id="1457250.GCA_000755225_01596"/>
<dbReference type="Proteomes" id="UP000296706">
    <property type="component" value="Chromosome"/>
</dbReference>
<dbReference type="Pfam" id="PF00072">
    <property type="entry name" value="Response_reg"/>
    <property type="match status" value="1"/>
</dbReference>
<evidence type="ECO:0000256" key="2">
    <source>
        <dbReference type="PROSITE-ProRule" id="PRU00169"/>
    </source>
</evidence>
<evidence type="ECO:0000313" key="4">
    <source>
        <dbReference type="EMBL" id="QCC52214.1"/>
    </source>
</evidence>
<sequence length="137" mass="14988">MQAEPADRAEASVRVLVVDDDPSVATLAGEYLDRAADVRDVVVETDPRAALETVESDCELDAVVCDFKMPTLDGLELCQKIKHQQPELPFVLFTGSAKYKLADRPGVEDVDALVIKDGERGRYRRLVEEVLAVATSA</sequence>
<dbReference type="PANTHER" id="PTHR44591">
    <property type="entry name" value="STRESS RESPONSE REGULATOR PROTEIN 1"/>
    <property type="match status" value="1"/>
</dbReference>
<evidence type="ECO:0000313" key="5">
    <source>
        <dbReference type="Proteomes" id="UP000296706"/>
    </source>
</evidence>
<keyword evidence="1 2" id="KW-0597">Phosphoprotein</keyword>
<dbReference type="InterPro" id="IPR011006">
    <property type="entry name" value="CheY-like_superfamily"/>
</dbReference>
<dbReference type="PROSITE" id="PS50110">
    <property type="entry name" value="RESPONSE_REGULATORY"/>
    <property type="match status" value="1"/>
</dbReference>
<dbReference type="AlphaFoldDB" id="A0A4D6HDN1"/>
<feature type="modified residue" description="4-aspartylphosphate" evidence="2">
    <location>
        <position position="66"/>
    </location>
</feature>
<evidence type="ECO:0000259" key="3">
    <source>
        <dbReference type="PROSITE" id="PS50110"/>
    </source>
</evidence>
<dbReference type="RefSeq" id="WP_049992540.1">
    <property type="nucleotide sequence ID" value="NZ_CP031310.1"/>
</dbReference>
<feature type="domain" description="Response regulatory" evidence="3">
    <location>
        <begin position="14"/>
        <end position="131"/>
    </location>
</feature>
<organism evidence="4 5">
    <name type="scientific">Halapricum salinum</name>
    <dbReference type="NCBI Taxonomy" id="1457250"/>
    <lineage>
        <taxon>Archaea</taxon>
        <taxon>Methanobacteriati</taxon>
        <taxon>Methanobacteriota</taxon>
        <taxon>Stenosarchaea group</taxon>
        <taxon>Halobacteria</taxon>
        <taxon>Halobacteriales</taxon>
        <taxon>Haloarculaceae</taxon>
        <taxon>Halapricum</taxon>
    </lineage>
</organism>